<comment type="caution">
    <text evidence="2">The sequence shown here is derived from an EMBL/GenBank/DDBJ whole genome shotgun (WGS) entry which is preliminary data.</text>
</comment>
<keyword evidence="1" id="KW-1133">Transmembrane helix</keyword>
<feature type="transmembrane region" description="Helical" evidence="1">
    <location>
        <begin position="6"/>
        <end position="23"/>
    </location>
</feature>
<evidence type="ECO:0000256" key="1">
    <source>
        <dbReference type="SAM" id="Phobius"/>
    </source>
</evidence>
<gene>
    <name evidence="2" type="ORF">V1634_07885</name>
</gene>
<dbReference type="Proteomes" id="UP001339911">
    <property type="component" value="Unassembled WGS sequence"/>
</dbReference>
<dbReference type="EMBL" id="JAZGQL010000005">
    <property type="protein sequence ID" value="MEE6306743.1"/>
    <property type="molecule type" value="Genomic_DNA"/>
</dbReference>
<evidence type="ECO:0000313" key="3">
    <source>
        <dbReference type="Proteomes" id="UP001339911"/>
    </source>
</evidence>
<dbReference type="RefSeq" id="WP_331207078.1">
    <property type="nucleotide sequence ID" value="NZ_JAZGQL010000005.1"/>
</dbReference>
<organism evidence="2 3">
    <name type="scientific">Plantactinospora veratri</name>
    <dbReference type="NCBI Taxonomy" id="1436122"/>
    <lineage>
        <taxon>Bacteria</taxon>
        <taxon>Bacillati</taxon>
        <taxon>Actinomycetota</taxon>
        <taxon>Actinomycetes</taxon>
        <taxon>Micromonosporales</taxon>
        <taxon>Micromonosporaceae</taxon>
        <taxon>Plantactinospora</taxon>
    </lineage>
</organism>
<keyword evidence="1" id="KW-0812">Transmembrane</keyword>
<keyword evidence="3" id="KW-1185">Reference proteome</keyword>
<proteinExistence type="predicted"/>
<reference evidence="2 3" key="1">
    <citation type="submission" date="2024-01" db="EMBL/GenBank/DDBJ databases">
        <title>Genome insights into Plantactinospora veratri sp. nov.</title>
        <authorList>
            <person name="Wang L."/>
        </authorList>
    </citation>
    <scope>NUCLEOTIDE SEQUENCE [LARGE SCALE GENOMIC DNA]</scope>
    <source>
        <strain evidence="2 3">NEAU-FHS4</strain>
    </source>
</reference>
<evidence type="ECO:0000313" key="2">
    <source>
        <dbReference type="EMBL" id="MEE6306743.1"/>
    </source>
</evidence>
<protein>
    <submittedName>
        <fullName evidence="2">Uncharacterized protein</fullName>
    </submittedName>
</protein>
<name>A0ABU7S9X4_9ACTN</name>
<accession>A0ABU7S9X4</accession>
<sequence length="88" mass="9114">MKQEVAAVIPLLILFGLLFGRWWRLSLIAAGLGWPVLLVASDVLSVGPGLLGASGLAIANTGLGVSVHQGILLMVRQRRGSSSPDPSA</sequence>
<keyword evidence="1" id="KW-0472">Membrane</keyword>